<evidence type="ECO:0000313" key="2">
    <source>
        <dbReference type="Proteomes" id="UP000591941"/>
    </source>
</evidence>
<dbReference type="EMBL" id="JACHHI010000003">
    <property type="protein sequence ID" value="MBB6477758.1"/>
    <property type="molecule type" value="Genomic_DNA"/>
</dbReference>
<dbReference type="GeneID" id="93486068"/>
<protein>
    <submittedName>
        <fullName evidence="1">Uncharacterized protein</fullName>
    </submittedName>
</protein>
<organism evidence="1 2">
    <name type="scientific">Negativicoccus succinicivorans</name>
    <dbReference type="NCBI Taxonomy" id="620903"/>
    <lineage>
        <taxon>Bacteria</taxon>
        <taxon>Bacillati</taxon>
        <taxon>Bacillota</taxon>
        <taxon>Negativicutes</taxon>
        <taxon>Veillonellales</taxon>
        <taxon>Veillonellaceae</taxon>
        <taxon>Negativicoccus</taxon>
    </lineage>
</organism>
<keyword evidence="2" id="KW-1185">Reference proteome</keyword>
<dbReference type="AlphaFoldDB" id="A0A841R4Q0"/>
<gene>
    <name evidence="1" type="ORF">HNR45_000791</name>
</gene>
<dbReference type="Proteomes" id="UP000591941">
    <property type="component" value="Unassembled WGS sequence"/>
</dbReference>
<sequence>MRMGQYMQADANYFNGAYDAQIVPPQPDSRGVFVDCTKRLSAQDQKELRGYFEGYRPQEACEAAAKYLAQKYGEHVFEVVFVTSDNGKAQYRVMVGRNYLKHRLNTKAAKEQQ</sequence>
<proteinExistence type="predicted"/>
<accession>A0A841R4Q0</accession>
<comment type="caution">
    <text evidence="1">The sequence shown here is derived from an EMBL/GenBank/DDBJ whole genome shotgun (WGS) entry which is preliminary data.</text>
</comment>
<reference evidence="1 2" key="1">
    <citation type="submission" date="2020-08" db="EMBL/GenBank/DDBJ databases">
        <title>Genomic Encyclopedia of Type Strains, Phase IV (KMG-IV): sequencing the most valuable type-strain genomes for metagenomic binning, comparative biology and taxonomic classification.</title>
        <authorList>
            <person name="Goeker M."/>
        </authorList>
    </citation>
    <scope>NUCLEOTIDE SEQUENCE [LARGE SCALE GENOMIC DNA]</scope>
    <source>
        <strain evidence="1 2">DSM 21255</strain>
    </source>
</reference>
<dbReference type="RefSeq" id="WP_159822722.1">
    <property type="nucleotide sequence ID" value="NZ_CAURBC010000012.1"/>
</dbReference>
<evidence type="ECO:0000313" key="1">
    <source>
        <dbReference type="EMBL" id="MBB6477758.1"/>
    </source>
</evidence>
<name>A0A841R4Q0_9FIRM</name>